<dbReference type="RefSeq" id="WP_407918856.1">
    <property type="nucleotide sequence ID" value="NZ_NXLQ01000121.1"/>
</dbReference>
<comment type="caution">
    <text evidence="3">The sequence shown here is derived from an EMBL/GenBank/DDBJ whole genome shotgun (WGS) entry which is preliminary data.</text>
</comment>
<reference evidence="3 4" key="1">
    <citation type="submission" date="2018-04" db="EMBL/GenBank/DDBJ databases">
        <title>Novel Campyloabacter and Helicobacter Species and Strains.</title>
        <authorList>
            <person name="Mannion A.J."/>
            <person name="Shen Z."/>
            <person name="Fox J.G."/>
        </authorList>
    </citation>
    <scope>NUCLEOTIDE SEQUENCE [LARGE SCALE GENOMIC DNA]</scope>
    <source>
        <strain evidence="3 4">MIT 17-337</strain>
    </source>
</reference>
<dbReference type="InterPro" id="IPR002921">
    <property type="entry name" value="Fungal_lipase-type"/>
</dbReference>
<feature type="coiled-coil region" evidence="1">
    <location>
        <begin position="381"/>
        <end position="436"/>
    </location>
</feature>
<evidence type="ECO:0000313" key="4">
    <source>
        <dbReference type="Proteomes" id="UP000256379"/>
    </source>
</evidence>
<sequence>RGTEFPNDIINDIFDADKDLAFGILPKNQYLDMLKFYCDCINKGHITDSTPLIIIGHSLGGALAQLLTLSLATPESSANVKEIYTFNAPGARDLKIVDLGNIYSIDSMILNAKDKERALFKKIKGYEYDENGNLLRDTILIGRESGLFHQIQKYFSKDENLKEHTIFLKTSTSTNMRYVGNGAVLNSTLYTYEIFSVNEAFIKCIKTLKENNALKQPLACQNSIHHIETDGDSNPDNNKKSKEIIQSLGTDIAGKYYLINLGGQFWDSHFLAPTIIELKTIVMYMQSGNIDNLLEYNRIKDENNPEMFIRHMRDNKMIERDFYNNPDWFSGLSYYLPPVPTISNDMQKAIAYLDTHSLPQEPKGVMLASNDSFATDIGIEKQPLANAVEQTQAQYEQYKEELKEYNTNLNIYNDNIKDYNKELESYLKSYKIYQNNLFQEYLINNTLLANDIALQLDLTNQSQTTTKSPKETYNKLQKPYNLYDILSLLYSSNSYYTYIVSSDIENLSVAD</sequence>
<feature type="domain" description="Fungal lipase-type" evidence="2">
    <location>
        <begin position="50"/>
        <end position="94"/>
    </location>
</feature>
<gene>
    <name evidence="3" type="ORF">CQA53_11315</name>
</gene>
<keyword evidence="4" id="KW-1185">Reference proteome</keyword>
<dbReference type="AlphaFoldDB" id="A0A3D8I4J7"/>
<accession>A0A3D8I4J7</accession>
<feature type="non-terminal residue" evidence="3">
    <location>
        <position position="511"/>
    </location>
</feature>
<feature type="non-terminal residue" evidence="3">
    <location>
        <position position="1"/>
    </location>
</feature>
<proteinExistence type="predicted"/>
<evidence type="ECO:0000259" key="2">
    <source>
        <dbReference type="Pfam" id="PF01764"/>
    </source>
</evidence>
<keyword evidence="1" id="KW-0175">Coiled coil</keyword>
<name>A0A3D8I4J7_9HELI</name>
<evidence type="ECO:0000313" key="3">
    <source>
        <dbReference type="EMBL" id="RDU59684.1"/>
    </source>
</evidence>
<dbReference type="GO" id="GO:0006629">
    <property type="term" value="P:lipid metabolic process"/>
    <property type="evidence" value="ECO:0007669"/>
    <property type="project" value="InterPro"/>
</dbReference>
<dbReference type="Pfam" id="PF01764">
    <property type="entry name" value="Lipase_3"/>
    <property type="match status" value="1"/>
</dbReference>
<dbReference type="InterPro" id="IPR029058">
    <property type="entry name" value="AB_hydrolase_fold"/>
</dbReference>
<dbReference type="Proteomes" id="UP000256379">
    <property type="component" value="Unassembled WGS sequence"/>
</dbReference>
<dbReference type="EMBL" id="NXLQ01000121">
    <property type="protein sequence ID" value="RDU59684.1"/>
    <property type="molecule type" value="Genomic_DNA"/>
</dbReference>
<organism evidence="3 4">
    <name type="scientific">Helicobacter didelphidarum</name>
    <dbReference type="NCBI Taxonomy" id="2040648"/>
    <lineage>
        <taxon>Bacteria</taxon>
        <taxon>Pseudomonadati</taxon>
        <taxon>Campylobacterota</taxon>
        <taxon>Epsilonproteobacteria</taxon>
        <taxon>Campylobacterales</taxon>
        <taxon>Helicobacteraceae</taxon>
        <taxon>Helicobacter</taxon>
    </lineage>
</organism>
<dbReference type="SUPFAM" id="SSF53474">
    <property type="entry name" value="alpha/beta-Hydrolases"/>
    <property type="match status" value="1"/>
</dbReference>
<protein>
    <recommendedName>
        <fullName evidence="2">Fungal lipase-type domain-containing protein</fullName>
    </recommendedName>
</protein>
<evidence type="ECO:0000256" key="1">
    <source>
        <dbReference type="SAM" id="Coils"/>
    </source>
</evidence>
<dbReference type="Gene3D" id="3.40.50.1820">
    <property type="entry name" value="alpha/beta hydrolase"/>
    <property type="match status" value="1"/>
</dbReference>